<dbReference type="InterPro" id="IPR036388">
    <property type="entry name" value="WH-like_DNA-bd_sf"/>
</dbReference>
<dbReference type="NCBIfam" id="NF033788">
    <property type="entry name" value="HTH_metalloreg"/>
    <property type="match status" value="1"/>
</dbReference>
<dbReference type="InterPro" id="IPR051081">
    <property type="entry name" value="HTH_MetalResp_TranReg"/>
</dbReference>
<protein>
    <submittedName>
        <fullName evidence="5">Transcriptional regulator, ArsR family</fullName>
    </submittedName>
</protein>
<evidence type="ECO:0000259" key="4">
    <source>
        <dbReference type="PROSITE" id="PS50987"/>
    </source>
</evidence>
<dbReference type="SMART" id="SM00418">
    <property type="entry name" value="HTH_ARSR"/>
    <property type="match status" value="1"/>
</dbReference>
<dbReference type="InterPro" id="IPR001845">
    <property type="entry name" value="HTH_ArsR_DNA-bd_dom"/>
</dbReference>
<dbReference type="PRINTS" id="PR00778">
    <property type="entry name" value="HTHARSR"/>
</dbReference>
<keyword evidence="1" id="KW-0805">Transcription regulation</keyword>
<evidence type="ECO:0000256" key="1">
    <source>
        <dbReference type="ARBA" id="ARBA00023015"/>
    </source>
</evidence>
<evidence type="ECO:0000313" key="5">
    <source>
        <dbReference type="EMBL" id="ACV29537.1"/>
    </source>
</evidence>
<name>C7REC4_ANAPD</name>
<keyword evidence="6" id="KW-1185">Reference proteome</keyword>
<dbReference type="GO" id="GO:0003677">
    <property type="term" value="F:DNA binding"/>
    <property type="evidence" value="ECO:0007669"/>
    <property type="project" value="UniProtKB-KW"/>
</dbReference>
<dbReference type="HOGENOM" id="CLU_690098_0_0_9"/>
<dbReference type="Pfam" id="PF01022">
    <property type="entry name" value="HTH_5"/>
    <property type="match status" value="1"/>
</dbReference>
<dbReference type="STRING" id="525919.Apre_1516"/>
<dbReference type="AlphaFoldDB" id="C7REC4"/>
<gene>
    <name evidence="5" type="ordered locus">Apre_1516</name>
</gene>
<keyword evidence="3" id="KW-0804">Transcription</keyword>
<dbReference type="EMBL" id="CP001708">
    <property type="protein sequence ID" value="ACV29537.1"/>
    <property type="molecule type" value="Genomic_DNA"/>
</dbReference>
<dbReference type="PROSITE" id="PS50987">
    <property type="entry name" value="HTH_ARSR_2"/>
    <property type="match status" value="1"/>
</dbReference>
<dbReference type="GO" id="GO:0003700">
    <property type="term" value="F:DNA-binding transcription factor activity"/>
    <property type="evidence" value="ECO:0007669"/>
    <property type="project" value="InterPro"/>
</dbReference>
<dbReference type="PANTHER" id="PTHR33154:SF18">
    <property type="entry name" value="ARSENICAL RESISTANCE OPERON REPRESSOR"/>
    <property type="match status" value="1"/>
</dbReference>
<dbReference type="CDD" id="cd00090">
    <property type="entry name" value="HTH_ARSR"/>
    <property type="match status" value="1"/>
</dbReference>
<keyword evidence="2" id="KW-0238">DNA-binding</keyword>
<dbReference type="OrthoDB" id="1706794at2"/>
<dbReference type="InterPro" id="IPR036390">
    <property type="entry name" value="WH_DNA-bd_sf"/>
</dbReference>
<dbReference type="Gene3D" id="1.10.10.10">
    <property type="entry name" value="Winged helix-like DNA-binding domain superfamily/Winged helix DNA-binding domain"/>
    <property type="match status" value="1"/>
</dbReference>
<evidence type="ECO:0000313" key="6">
    <source>
        <dbReference type="Proteomes" id="UP000002294"/>
    </source>
</evidence>
<accession>C7REC4</accession>
<dbReference type="SUPFAM" id="SSF46785">
    <property type="entry name" value="Winged helix' DNA-binding domain"/>
    <property type="match status" value="1"/>
</dbReference>
<evidence type="ECO:0000256" key="3">
    <source>
        <dbReference type="ARBA" id="ARBA00023163"/>
    </source>
</evidence>
<dbReference type="PANTHER" id="PTHR33154">
    <property type="entry name" value="TRANSCRIPTIONAL REGULATOR, ARSR FAMILY"/>
    <property type="match status" value="1"/>
</dbReference>
<feature type="domain" description="HTH arsR-type" evidence="4">
    <location>
        <begin position="297"/>
        <end position="391"/>
    </location>
</feature>
<dbReference type="Proteomes" id="UP000002294">
    <property type="component" value="Chromosome"/>
</dbReference>
<reference evidence="5 6" key="1">
    <citation type="journal article" date="2009" name="Stand. Genomic Sci.">
        <title>Complete genome sequence of Anaerococcus prevotii type strain (PC1).</title>
        <authorList>
            <person name="Labutti K."/>
            <person name="Pukall R."/>
            <person name="Steenblock K."/>
            <person name="Glavina Del Rio T."/>
            <person name="Tice H."/>
            <person name="Copeland A."/>
            <person name="Cheng J.F."/>
            <person name="Lucas S."/>
            <person name="Chen F."/>
            <person name="Nolan M."/>
            <person name="Bruce D."/>
            <person name="Goodwin L."/>
            <person name="Pitluck S."/>
            <person name="Ivanova N."/>
            <person name="Mavromatis K."/>
            <person name="Ovchinnikova G."/>
            <person name="Pati A."/>
            <person name="Chen A."/>
            <person name="Palaniappan K."/>
            <person name="Land M."/>
            <person name="Hauser L."/>
            <person name="Chang Y.J."/>
            <person name="Jeffries C.D."/>
            <person name="Chain P."/>
            <person name="Saunders E."/>
            <person name="Brettin T."/>
            <person name="Detter J.C."/>
            <person name="Han C."/>
            <person name="Goker M."/>
            <person name="Bristow J."/>
            <person name="Eisen J.A."/>
            <person name="Markowitz V."/>
            <person name="Hugenholtz P."/>
            <person name="Kyrpides N.C."/>
            <person name="Klenk H.P."/>
            <person name="Lapidus A."/>
        </authorList>
    </citation>
    <scope>NUCLEOTIDE SEQUENCE [LARGE SCALE GENOMIC DNA]</scope>
    <source>
        <strain evidence="6">ATCC 9321 / DSM 20548 / JCM 6508 / NCTC 11806 / PC1</strain>
    </source>
</reference>
<proteinExistence type="predicted"/>
<sequence length="399" mass="47129">MKENPNKFKLIKKPLLINEAGLVIYYYTNWLAASNKNQYSFDASCPGFSFSKDWLLMSIEDVFGFEKAYVDFVKKVKAESFPYLEDFFTEENKDILNLFYIFTENDENYLPFFAGIFQNLNIFDLEDLTYECFKEVYDFRFLRYMGIEISDENHKDLKSLIDSKKKILKRDFPYLLSKLPYKDELSMDLVRSFTNTRSIYDRLLPLLDKLCEIIKENIPLIKSDLNKHLDHLAEDDFKLIRDLSDQVGINPLLKKIESPLNVYSLIMAPNMEMIQYMSEDMDFAFIKFGIFADKEKKNVGKLKLLSQYLKVLGDPTRIDILDLLMEKSYYSKELSDKLFITPATLSYHLSQLHVCGFVGAYIEGRRTYYYLRKPGFKKIIDDLNDFCKNIREENHESKE</sequence>
<dbReference type="eggNOG" id="COG0640">
    <property type="taxonomic scope" value="Bacteria"/>
</dbReference>
<dbReference type="KEGG" id="apr:Apre_1516"/>
<dbReference type="InterPro" id="IPR011991">
    <property type="entry name" value="ArsR-like_HTH"/>
</dbReference>
<evidence type="ECO:0000256" key="2">
    <source>
        <dbReference type="ARBA" id="ARBA00023125"/>
    </source>
</evidence>
<dbReference type="RefSeq" id="WP_015778435.1">
    <property type="nucleotide sequence ID" value="NC_013171.1"/>
</dbReference>
<organism evidence="5 6">
    <name type="scientific">Anaerococcus prevotii (strain ATCC 9321 / DSM 20548 / JCM 6508 / NCTC 11806 / PC1)</name>
    <name type="common">Peptostreptococcus prevotii</name>
    <name type="synonym">Peptococcus prevotii</name>
    <dbReference type="NCBI Taxonomy" id="525919"/>
    <lineage>
        <taxon>Bacteria</taxon>
        <taxon>Bacillati</taxon>
        <taxon>Bacillota</taxon>
        <taxon>Tissierellia</taxon>
        <taxon>Tissierellales</taxon>
        <taxon>Peptoniphilaceae</taxon>
        <taxon>Anaerococcus</taxon>
    </lineage>
</organism>